<reference evidence="2 3" key="1">
    <citation type="journal article" date="2021" name="Int. J. Syst. Evol. Microbiol.">
        <title>Reticulibacter mediterranei gen. nov., sp. nov., within the new family Reticulibacteraceae fam. nov., and Ktedonospora formicarum gen. nov., sp. nov., Ktedonobacter robiniae sp. nov., Dictyobacter formicarum sp. nov. and Dictyobacter arantiisoli sp. nov., belonging to the class Ktedonobacteria.</title>
        <authorList>
            <person name="Yabe S."/>
            <person name="Zheng Y."/>
            <person name="Wang C.M."/>
            <person name="Sakai Y."/>
            <person name="Abe K."/>
            <person name="Yokota A."/>
            <person name="Donadio S."/>
            <person name="Cavaletti L."/>
            <person name="Monciardini P."/>
        </authorList>
    </citation>
    <scope>NUCLEOTIDE SEQUENCE [LARGE SCALE GENOMIC DNA]</scope>
    <source>
        <strain evidence="2 3">SOSP1-9</strain>
    </source>
</reference>
<comment type="caution">
    <text evidence="2">The sequence shown here is derived from an EMBL/GenBank/DDBJ whole genome shotgun (WGS) entry which is preliminary data.</text>
</comment>
<proteinExistence type="predicted"/>
<keyword evidence="3" id="KW-1185">Reference proteome</keyword>
<feature type="compositionally biased region" description="Polar residues" evidence="1">
    <location>
        <begin position="7"/>
        <end position="30"/>
    </location>
</feature>
<organism evidence="2 3">
    <name type="scientific">Dictyobacter formicarum</name>
    <dbReference type="NCBI Taxonomy" id="2778368"/>
    <lineage>
        <taxon>Bacteria</taxon>
        <taxon>Bacillati</taxon>
        <taxon>Chloroflexota</taxon>
        <taxon>Ktedonobacteria</taxon>
        <taxon>Ktedonobacterales</taxon>
        <taxon>Dictyobacteraceae</taxon>
        <taxon>Dictyobacter</taxon>
    </lineage>
</organism>
<feature type="region of interest" description="Disordered" evidence="1">
    <location>
        <begin position="1"/>
        <end position="30"/>
    </location>
</feature>
<sequence length="87" mass="9441">MLPPSPSSEQTTNVPNRQLSGTATTTHTDNSMQTFTLRFEDWCTNAISSLPNRSSVAVTMPYRNGTGGTGLTPTNYMFYMSTTLQAG</sequence>
<gene>
    <name evidence="2" type="ORF">KSZ_23690</name>
</gene>
<evidence type="ECO:0000313" key="2">
    <source>
        <dbReference type="EMBL" id="GHO84363.1"/>
    </source>
</evidence>
<evidence type="ECO:0000256" key="1">
    <source>
        <dbReference type="SAM" id="MobiDB-lite"/>
    </source>
</evidence>
<accession>A0ABQ3VG72</accession>
<protein>
    <submittedName>
        <fullName evidence="2">Uncharacterized protein</fullName>
    </submittedName>
</protein>
<name>A0ABQ3VG72_9CHLR</name>
<dbReference type="EMBL" id="BNJJ01000006">
    <property type="protein sequence ID" value="GHO84363.1"/>
    <property type="molecule type" value="Genomic_DNA"/>
</dbReference>
<dbReference type="Proteomes" id="UP000635565">
    <property type="component" value="Unassembled WGS sequence"/>
</dbReference>
<evidence type="ECO:0000313" key="3">
    <source>
        <dbReference type="Proteomes" id="UP000635565"/>
    </source>
</evidence>